<keyword evidence="7 8" id="KW-0998">Cell outer membrane</keyword>
<dbReference type="GO" id="GO:0009279">
    <property type="term" value="C:cell outer membrane"/>
    <property type="evidence" value="ECO:0007669"/>
    <property type="project" value="UniProtKB-SubCell"/>
</dbReference>
<dbReference type="Gene3D" id="2.170.130.10">
    <property type="entry name" value="TonB-dependent receptor, plug domain"/>
    <property type="match status" value="1"/>
</dbReference>
<dbReference type="Proteomes" id="UP000295706">
    <property type="component" value="Unassembled WGS sequence"/>
</dbReference>
<keyword evidence="12" id="KW-1185">Reference proteome</keyword>
<organism evidence="11 12">
    <name type="scientific">Arundinibacter roseus</name>
    <dbReference type="NCBI Taxonomy" id="2070510"/>
    <lineage>
        <taxon>Bacteria</taxon>
        <taxon>Pseudomonadati</taxon>
        <taxon>Bacteroidota</taxon>
        <taxon>Cytophagia</taxon>
        <taxon>Cytophagales</taxon>
        <taxon>Spirosomataceae</taxon>
        <taxon>Arundinibacter</taxon>
    </lineage>
</organism>
<dbReference type="GO" id="GO:0015344">
    <property type="term" value="F:siderophore uptake transmembrane transporter activity"/>
    <property type="evidence" value="ECO:0007669"/>
    <property type="project" value="TreeGrafter"/>
</dbReference>
<evidence type="ECO:0000256" key="6">
    <source>
        <dbReference type="ARBA" id="ARBA00023136"/>
    </source>
</evidence>
<evidence type="ECO:0000256" key="4">
    <source>
        <dbReference type="ARBA" id="ARBA00022692"/>
    </source>
</evidence>
<dbReference type="InterPro" id="IPR037066">
    <property type="entry name" value="Plug_dom_sf"/>
</dbReference>
<accession>A0A4R4KGP6</accession>
<evidence type="ECO:0000256" key="3">
    <source>
        <dbReference type="ARBA" id="ARBA00022452"/>
    </source>
</evidence>
<dbReference type="AlphaFoldDB" id="A0A4R4KGP6"/>
<evidence type="ECO:0000256" key="1">
    <source>
        <dbReference type="ARBA" id="ARBA00004571"/>
    </source>
</evidence>
<gene>
    <name evidence="11" type="ORF">EZE20_07145</name>
</gene>
<dbReference type="Pfam" id="PF07715">
    <property type="entry name" value="Plug"/>
    <property type="match status" value="1"/>
</dbReference>
<protein>
    <submittedName>
        <fullName evidence="11">TonB-dependent receptor</fullName>
    </submittedName>
</protein>
<evidence type="ECO:0000256" key="2">
    <source>
        <dbReference type="ARBA" id="ARBA00022448"/>
    </source>
</evidence>
<evidence type="ECO:0000256" key="7">
    <source>
        <dbReference type="ARBA" id="ARBA00023237"/>
    </source>
</evidence>
<name>A0A4R4KGP6_9BACT</name>
<keyword evidence="5 9" id="KW-0732">Signal</keyword>
<feature type="signal peptide" evidence="9">
    <location>
        <begin position="1"/>
        <end position="22"/>
    </location>
</feature>
<sequence>MDFRYKAGFVFLASMACGSVWAQTDSTAQRDGGTLNQLTIAASRTAERVMESPVTVEHIPSIELQKFPGTDLISSLSRFKGIDVSQSSWLITSFSTRGFNSNKAERVVQLADFVDVTSPTASLYYGNWVGISDLDLASVDIVHGANSALYGSNALNGVMLMHSKDPFETPGVTASVRGGNRNLIDLQFRYAQVFGKKLAFKLNANYFSADEFVAQGEEAINRVTSGGLAGADPANNATGSPLGWNAVNRYGDGGLTVNTPALTALNNGQPFRIYTPGYSEADMLWAKAPGDLFTVLGNSYKAGNIRINPSLHYRINDRIKLVYEYRYTFSNGIFQSSSRYAQRAMQYDLHRAELSGKGWFVRAYTVYDYGGKAYDLSSLGNGIMGSVMAPGTTAAGGRYPTYSQNYFALWNQVFTAARTNGLPANTTLNGIYAPNPTGDAPSLFSLPQQIPGGLGIAEAQQLASQLSAQSLLPVNSKAFETLRQQIVNGVGSIEINGARTVRGAAFANTARFWDLSTQKEWQLTSTTHVVAGGSFRRHQLQSAGTLLADGDKSPIKPGTNEVLLRDQIVNQEGGVYGQIRQDLLQNRLRVAFAGRLDHFQNFGTRFSPRLSGVYALGKNREHVLRLSYAQAYRQPAQLDQYIYLDFGSLLVQGNIDRGFQGLNAVSTLPNGQPNPDFLKPQTIKNLSPEQANTWEIGYKGQLLKGLYLDASYYRARYQDFIGTLRFYGREDGLAVEGMPFPTATGDFAKPANDRTRGRLIQVWANAEQQVQTQGVVLAVDYYTNRALHLYSNYTYAHINEDDVSGLILGFNTPTHKVNLGLSGTHQKLTYSANYRYQTGFTFFMPFDEGEIPAYGTVDAQLGYKLTGLNSTVRLGGTNLTNANALSAYGSAAMGRVVYLGWALGLN</sequence>
<comment type="subcellular location">
    <subcellularLocation>
        <location evidence="1 8">Cell outer membrane</location>
        <topology evidence="1 8">Multi-pass membrane protein</topology>
    </subcellularLocation>
</comment>
<dbReference type="PROSITE" id="PS52016">
    <property type="entry name" value="TONB_DEPENDENT_REC_3"/>
    <property type="match status" value="1"/>
</dbReference>
<reference evidence="11 12" key="1">
    <citation type="submission" date="2019-02" db="EMBL/GenBank/DDBJ databases">
        <title>Arundinibacter roseus gen. nov., sp. nov., a new member of the family Cytophagaceae.</title>
        <authorList>
            <person name="Szuroczki S."/>
            <person name="Khayer B."/>
            <person name="Sproer C."/>
            <person name="Toumi M."/>
            <person name="Szabo A."/>
            <person name="Felfoldi T."/>
            <person name="Schumann P."/>
            <person name="Toth E."/>
        </authorList>
    </citation>
    <scope>NUCLEOTIDE SEQUENCE [LARGE SCALE GENOMIC DNA]</scope>
    <source>
        <strain evidence="11 12">DMA-k-7a</strain>
    </source>
</reference>
<evidence type="ECO:0000259" key="10">
    <source>
        <dbReference type="Pfam" id="PF07715"/>
    </source>
</evidence>
<evidence type="ECO:0000256" key="5">
    <source>
        <dbReference type="ARBA" id="ARBA00022729"/>
    </source>
</evidence>
<dbReference type="SUPFAM" id="SSF56935">
    <property type="entry name" value="Porins"/>
    <property type="match status" value="1"/>
</dbReference>
<comment type="similarity">
    <text evidence="8">Belongs to the TonB-dependent receptor family.</text>
</comment>
<keyword evidence="3 8" id="KW-1134">Transmembrane beta strand</keyword>
<evidence type="ECO:0000313" key="11">
    <source>
        <dbReference type="EMBL" id="TDB66893.1"/>
    </source>
</evidence>
<dbReference type="OrthoDB" id="1109208at2"/>
<evidence type="ECO:0000256" key="8">
    <source>
        <dbReference type="PROSITE-ProRule" id="PRU01360"/>
    </source>
</evidence>
<dbReference type="Gene3D" id="2.40.170.20">
    <property type="entry name" value="TonB-dependent receptor, beta-barrel domain"/>
    <property type="match status" value="1"/>
</dbReference>
<proteinExistence type="inferred from homology"/>
<dbReference type="RefSeq" id="WP_132115993.1">
    <property type="nucleotide sequence ID" value="NZ_SMJU01000004.1"/>
</dbReference>
<dbReference type="InterPro" id="IPR012910">
    <property type="entry name" value="Plug_dom"/>
</dbReference>
<dbReference type="PANTHER" id="PTHR30069">
    <property type="entry name" value="TONB-DEPENDENT OUTER MEMBRANE RECEPTOR"/>
    <property type="match status" value="1"/>
</dbReference>
<keyword evidence="4 8" id="KW-0812">Transmembrane</keyword>
<dbReference type="PANTHER" id="PTHR30069:SF29">
    <property type="entry name" value="HEMOGLOBIN AND HEMOGLOBIN-HAPTOGLOBIN-BINDING PROTEIN 1-RELATED"/>
    <property type="match status" value="1"/>
</dbReference>
<evidence type="ECO:0000313" key="12">
    <source>
        <dbReference type="Proteomes" id="UP000295706"/>
    </source>
</evidence>
<feature type="domain" description="TonB-dependent receptor plug" evidence="10">
    <location>
        <begin position="49"/>
        <end position="158"/>
    </location>
</feature>
<keyword evidence="6 8" id="KW-0472">Membrane</keyword>
<keyword evidence="11" id="KW-0675">Receptor</keyword>
<evidence type="ECO:0000256" key="9">
    <source>
        <dbReference type="SAM" id="SignalP"/>
    </source>
</evidence>
<dbReference type="PROSITE" id="PS51257">
    <property type="entry name" value="PROKAR_LIPOPROTEIN"/>
    <property type="match status" value="1"/>
</dbReference>
<feature type="chain" id="PRO_5020793561" evidence="9">
    <location>
        <begin position="23"/>
        <end position="906"/>
    </location>
</feature>
<keyword evidence="2 8" id="KW-0813">Transport</keyword>
<dbReference type="GO" id="GO:0044718">
    <property type="term" value="P:siderophore transmembrane transport"/>
    <property type="evidence" value="ECO:0007669"/>
    <property type="project" value="TreeGrafter"/>
</dbReference>
<comment type="caution">
    <text evidence="11">The sequence shown here is derived from an EMBL/GenBank/DDBJ whole genome shotgun (WGS) entry which is preliminary data.</text>
</comment>
<dbReference type="InterPro" id="IPR039426">
    <property type="entry name" value="TonB-dep_rcpt-like"/>
</dbReference>
<dbReference type="InterPro" id="IPR036942">
    <property type="entry name" value="Beta-barrel_TonB_sf"/>
</dbReference>
<dbReference type="EMBL" id="SMJU01000004">
    <property type="protein sequence ID" value="TDB66893.1"/>
    <property type="molecule type" value="Genomic_DNA"/>
</dbReference>